<protein>
    <submittedName>
        <fullName evidence="2">Uncharacterized protein</fullName>
    </submittedName>
</protein>
<evidence type="ECO:0000313" key="2">
    <source>
        <dbReference type="EMBL" id="KAK2098322.1"/>
    </source>
</evidence>
<comment type="caution">
    <text evidence="2">The sequence shown here is derived from an EMBL/GenBank/DDBJ whole genome shotgun (WGS) entry which is preliminary data.</text>
</comment>
<gene>
    <name evidence="2" type="ORF">P7K49_023773</name>
</gene>
<sequence>MKPESMRKQAKQIQEQLKVPQNGKSYSLKASSTMAKSENLVKSHVQLQNEESQKASEPAEVTYEVVVAAAEVGQEEANGRWMGVDVEAASKQSGSGWALKVMKSSIESQRAKS</sequence>
<dbReference type="Proteomes" id="UP001266305">
    <property type="component" value="Unassembled WGS sequence"/>
</dbReference>
<dbReference type="EMBL" id="JASSZA010000011">
    <property type="protein sequence ID" value="KAK2098322.1"/>
    <property type="molecule type" value="Genomic_DNA"/>
</dbReference>
<evidence type="ECO:0000313" key="3">
    <source>
        <dbReference type="Proteomes" id="UP001266305"/>
    </source>
</evidence>
<name>A0ABQ9UMM8_SAGOE</name>
<feature type="region of interest" description="Disordered" evidence="1">
    <location>
        <begin position="1"/>
        <end position="24"/>
    </location>
</feature>
<organism evidence="2 3">
    <name type="scientific">Saguinus oedipus</name>
    <name type="common">Cotton-top tamarin</name>
    <name type="synonym">Oedipomidas oedipus</name>
    <dbReference type="NCBI Taxonomy" id="9490"/>
    <lineage>
        <taxon>Eukaryota</taxon>
        <taxon>Metazoa</taxon>
        <taxon>Chordata</taxon>
        <taxon>Craniata</taxon>
        <taxon>Vertebrata</taxon>
        <taxon>Euteleostomi</taxon>
        <taxon>Mammalia</taxon>
        <taxon>Eutheria</taxon>
        <taxon>Euarchontoglires</taxon>
        <taxon>Primates</taxon>
        <taxon>Haplorrhini</taxon>
        <taxon>Platyrrhini</taxon>
        <taxon>Cebidae</taxon>
        <taxon>Callitrichinae</taxon>
        <taxon>Saguinus</taxon>
    </lineage>
</organism>
<keyword evidence="3" id="KW-1185">Reference proteome</keyword>
<accession>A0ABQ9UMM8</accession>
<evidence type="ECO:0000256" key="1">
    <source>
        <dbReference type="SAM" id="MobiDB-lite"/>
    </source>
</evidence>
<reference evidence="2 3" key="1">
    <citation type="submission" date="2023-05" db="EMBL/GenBank/DDBJ databases">
        <title>B98-5 Cell Line De Novo Hybrid Assembly: An Optical Mapping Approach.</title>
        <authorList>
            <person name="Kananen K."/>
            <person name="Auerbach J.A."/>
            <person name="Kautto E."/>
            <person name="Blachly J.S."/>
        </authorList>
    </citation>
    <scope>NUCLEOTIDE SEQUENCE [LARGE SCALE GENOMIC DNA]</scope>
    <source>
        <strain evidence="2">B95-8</strain>
        <tissue evidence="2">Cell line</tissue>
    </source>
</reference>
<proteinExistence type="predicted"/>